<accession>A0ABR3RCL4</accession>
<evidence type="ECO:0000256" key="2">
    <source>
        <dbReference type="SAM" id="Phobius"/>
    </source>
</evidence>
<name>A0ABR3RCL4_9PLEO</name>
<feature type="region of interest" description="Disordered" evidence="1">
    <location>
        <begin position="251"/>
        <end position="275"/>
    </location>
</feature>
<proteinExistence type="predicted"/>
<organism evidence="3 4">
    <name type="scientific">Nothophoma quercina</name>
    <dbReference type="NCBI Taxonomy" id="749835"/>
    <lineage>
        <taxon>Eukaryota</taxon>
        <taxon>Fungi</taxon>
        <taxon>Dikarya</taxon>
        <taxon>Ascomycota</taxon>
        <taxon>Pezizomycotina</taxon>
        <taxon>Dothideomycetes</taxon>
        <taxon>Pleosporomycetidae</taxon>
        <taxon>Pleosporales</taxon>
        <taxon>Pleosporineae</taxon>
        <taxon>Didymellaceae</taxon>
        <taxon>Nothophoma</taxon>
    </lineage>
</organism>
<keyword evidence="4" id="KW-1185">Reference proteome</keyword>
<gene>
    <name evidence="3" type="ORF">SLS59_004877</name>
</gene>
<evidence type="ECO:0008006" key="5">
    <source>
        <dbReference type="Google" id="ProtNLM"/>
    </source>
</evidence>
<dbReference type="Proteomes" id="UP001521222">
    <property type="component" value="Unassembled WGS sequence"/>
</dbReference>
<keyword evidence="2" id="KW-0812">Transmembrane</keyword>
<keyword evidence="2" id="KW-1133">Transmembrane helix</keyword>
<protein>
    <recommendedName>
        <fullName evidence="5">Extracellular membrane protein CFEM domain-containing protein</fullName>
    </recommendedName>
</protein>
<keyword evidence="2" id="KW-0472">Membrane</keyword>
<evidence type="ECO:0000256" key="1">
    <source>
        <dbReference type="SAM" id="MobiDB-lite"/>
    </source>
</evidence>
<evidence type="ECO:0000313" key="4">
    <source>
        <dbReference type="Proteomes" id="UP001521222"/>
    </source>
</evidence>
<dbReference type="EMBL" id="JAKIXB020000014">
    <property type="protein sequence ID" value="KAL1602190.1"/>
    <property type="molecule type" value="Genomic_DNA"/>
</dbReference>
<evidence type="ECO:0000313" key="3">
    <source>
        <dbReference type="EMBL" id="KAL1602190.1"/>
    </source>
</evidence>
<sequence length="304" mass="32541">MLKPDQGFARRDALCENDLKCICKVDNHIGGNTLFSSDCLLKECTDGHERKLFLKNWLDACRQIGKSGWDNMPYEWEPYLPRDDEIIVRPSSFLNAPAVFTSTVNDDSPTSASVVTSTDAVATFMPITSLSTLMTTTSGSIISSSSGLSTMFSTISRSASPEATSVSTQTTIVTSRSLSPGAIGGIVTGILVLVILLGATGYFGWRANKKAKRKTKEVAILGDRVSGCGFQKRIDELLDEGNNSTDMVVRHSTPNGSEDTILRHSPPSPQGMTRMAGASTSTIGVVSASSSVYSRPSLEIARAL</sequence>
<feature type="transmembrane region" description="Helical" evidence="2">
    <location>
        <begin position="182"/>
        <end position="205"/>
    </location>
</feature>
<comment type="caution">
    <text evidence="3">The sequence shown here is derived from an EMBL/GenBank/DDBJ whole genome shotgun (WGS) entry which is preliminary data.</text>
</comment>
<reference evidence="3 4" key="1">
    <citation type="submission" date="2024-02" db="EMBL/GenBank/DDBJ databases">
        <title>De novo assembly and annotation of 12 fungi associated with fruit tree decline syndrome in Ontario, Canada.</title>
        <authorList>
            <person name="Sulman M."/>
            <person name="Ellouze W."/>
            <person name="Ilyukhin E."/>
        </authorList>
    </citation>
    <scope>NUCLEOTIDE SEQUENCE [LARGE SCALE GENOMIC DNA]</scope>
    <source>
        <strain evidence="3 4">M97-236</strain>
    </source>
</reference>